<protein>
    <submittedName>
        <fullName evidence="1">Uncharacterized protein</fullName>
    </submittedName>
</protein>
<accession>A0A6A6KW20</accession>
<dbReference type="EMBL" id="JAAGAX010000014">
    <property type="protein sequence ID" value="KAF2292226.1"/>
    <property type="molecule type" value="Genomic_DNA"/>
</dbReference>
<reference evidence="1 2" key="1">
    <citation type="journal article" date="2020" name="Mol. Plant">
        <title>The Chromosome-Based Rubber Tree Genome Provides New Insights into Spurge Genome Evolution and Rubber Biosynthesis.</title>
        <authorList>
            <person name="Liu J."/>
            <person name="Shi C."/>
            <person name="Shi C.C."/>
            <person name="Li W."/>
            <person name="Zhang Q.J."/>
            <person name="Zhang Y."/>
            <person name="Li K."/>
            <person name="Lu H.F."/>
            <person name="Shi C."/>
            <person name="Zhu S.T."/>
            <person name="Xiao Z.Y."/>
            <person name="Nan H."/>
            <person name="Yue Y."/>
            <person name="Zhu X.G."/>
            <person name="Wu Y."/>
            <person name="Hong X.N."/>
            <person name="Fan G.Y."/>
            <person name="Tong Y."/>
            <person name="Zhang D."/>
            <person name="Mao C.L."/>
            <person name="Liu Y.L."/>
            <person name="Hao S.J."/>
            <person name="Liu W.Q."/>
            <person name="Lv M.Q."/>
            <person name="Zhang H.B."/>
            <person name="Liu Y."/>
            <person name="Hu-Tang G.R."/>
            <person name="Wang J.P."/>
            <person name="Wang J.H."/>
            <person name="Sun Y.H."/>
            <person name="Ni S.B."/>
            <person name="Chen W.B."/>
            <person name="Zhang X.C."/>
            <person name="Jiao Y.N."/>
            <person name="Eichler E.E."/>
            <person name="Li G.H."/>
            <person name="Liu X."/>
            <person name="Gao L.Z."/>
        </authorList>
    </citation>
    <scope>NUCLEOTIDE SEQUENCE [LARGE SCALE GENOMIC DNA]</scope>
    <source>
        <strain evidence="2">cv. GT1</strain>
        <tissue evidence="1">Leaf</tissue>
    </source>
</reference>
<comment type="caution">
    <text evidence="1">The sequence shown here is derived from an EMBL/GenBank/DDBJ whole genome shotgun (WGS) entry which is preliminary data.</text>
</comment>
<evidence type="ECO:0000313" key="2">
    <source>
        <dbReference type="Proteomes" id="UP000467840"/>
    </source>
</evidence>
<gene>
    <name evidence="1" type="ORF">GH714_017507</name>
</gene>
<dbReference type="Proteomes" id="UP000467840">
    <property type="component" value="Chromosome 13"/>
</dbReference>
<keyword evidence="2" id="KW-1185">Reference proteome</keyword>
<organism evidence="1 2">
    <name type="scientific">Hevea brasiliensis</name>
    <name type="common">Para rubber tree</name>
    <name type="synonym">Siphonia brasiliensis</name>
    <dbReference type="NCBI Taxonomy" id="3981"/>
    <lineage>
        <taxon>Eukaryota</taxon>
        <taxon>Viridiplantae</taxon>
        <taxon>Streptophyta</taxon>
        <taxon>Embryophyta</taxon>
        <taxon>Tracheophyta</taxon>
        <taxon>Spermatophyta</taxon>
        <taxon>Magnoliopsida</taxon>
        <taxon>eudicotyledons</taxon>
        <taxon>Gunneridae</taxon>
        <taxon>Pentapetalae</taxon>
        <taxon>rosids</taxon>
        <taxon>fabids</taxon>
        <taxon>Malpighiales</taxon>
        <taxon>Euphorbiaceae</taxon>
        <taxon>Crotonoideae</taxon>
        <taxon>Micrandreae</taxon>
        <taxon>Hevea</taxon>
    </lineage>
</organism>
<evidence type="ECO:0000313" key="1">
    <source>
        <dbReference type="EMBL" id="KAF2292226.1"/>
    </source>
</evidence>
<name>A0A6A6KW20_HEVBR</name>
<proteinExistence type="predicted"/>
<dbReference type="AlphaFoldDB" id="A0A6A6KW20"/>
<sequence length="79" mass="8736">MDSLGLQASRFQELGQQQSGQDVSHKRREVTILVQPEYQIGLKNRSFSSDSGDLVMLLSLSCESITDGTLAKFLKSMSL</sequence>